<keyword evidence="3 6" id="KW-0067">ATP-binding</keyword>
<evidence type="ECO:0000313" key="6">
    <source>
        <dbReference type="EMBL" id="TMQ56117.1"/>
    </source>
</evidence>
<evidence type="ECO:0000256" key="3">
    <source>
        <dbReference type="ARBA" id="ARBA00022840"/>
    </source>
</evidence>
<protein>
    <submittedName>
        <fullName evidence="6">ATP-binding protein</fullName>
    </submittedName>
</protein>
<evidence type="ECO:0000256" key="2">
    <source>
        <dbReference type="ARBA" id="ARBA00022741"/>
    </source>
</evidence>
<dbReference type="Pfam" id="PF13335">
    <property type="entry name" value="Mg_chelatase_C"/>
    <property type="match status" value="1"/>
</dbReference>
<evidence type="ECO:0000256" key="1">
    <source>
        <dbReference type="ARBA" id="ARBA00006354"/>
    </source>
</evidence>
<evidence type="ECO:0000313" key="8">
    <source>
        <dbReference type="Proteomes" id="UP000317366"/>
    </source>
</evidence>
<evidence type="ECO:0000259" key="5">
    <source>
        <dbReference type="SMART" id="SM00382"/>
    </source>
</evidence>
<dbReference type="EMBL" id="VBOU01000005">
    <property type="protein sequence ID" value="TMQ56117.1"/>
    <property type="molecule type" value="Genomic_DNA"/>
</dbReference>
<keyword evidence="2" id="KW-0547">Nucleotide-binding</keyword>
<dbReference type="Gene3D" id="3.40.50.300">
    <property type="entry name" value="P-loop containing nucleotide triphosphate hydrolases"/>
    <property type="match status" value="1"/>
</dbReference>
<feature type="region of interest" description="Disordered" evidence="4">
    <location>
        <begin position="165"/>
        <end position="193"/>
    </location>
</feature>
<proteinExistence type="inferred from homology"/>
<dbReference type="InterPro" id="IPR014721">
    <property type="entry name" value="Ribsml_uS5_D2-typ_fold_subgr"/>
</dbReference>
<organism evidence="6 9">
    <name type="scientific">Eiseniibacteriota bacterium</name>
    <dbReference type="NCBI Taxonomy" id="2212470"/>
    <lineage>
        <taxon>Bacteria</taxon>
        <taxon>Candidatus Eiseniibacteriota</taxon>
    </lineage>
</organism>
<dbReference type="GO" id="GO:0005524">
    <property type="term" value="F:ATP binding"/>
    <property type="evidence" value="ECO:0007669"/>
    <property type="project" value="UniProtKB-KW"/>
</dbReference>
<dbReference type="EMBL" id="VBOX01000096">
    <property type="protein sequence ID" value="TMQ61622.1"/>
    <property type="molecule type" value="Genomic_DNA"/>
</dbReference>
<dbReference type="Gene3D" id="3.30.230.10">
    <property type="match status" value="1"/>
</dbReference>
<evidence type="ECO:0000313" key="9">
    <source>
        <dbReference type="Proteomes" id="UP000319829"/>
    </source>
</evidence>
<dbReference type="SMART" id="SM00382">
    <property type="entry name" value="AAA"/>
    <property type="match status" value="1"/>
</dbReference>
<dbReference type="InterPro" id="IPR003593">
    <property type="entry name" value="AAA+_ATPase"/>
</dbReference>
<dbReference type="NCBIfam" id="TIGR00368">
    <property type="entry name" value="YifB family Mg chelatase-like AAA ATPase"/>
    <property type="match status" value="1"/>
</dbReference>
<accession>A0A538SXJ1</accession>
<dbReference type="InterPro" id="IPR045006">
    <property type="entry name" value="CHLI-like"/>
</dbReference>
<dbReference type="InterPro" id="IPR027417">
    <property type="entry name" value="P-loop_NTPase"/>
</dbReference>
<dbReference type="PANTHER" id="PTHR32039">
    <property type="entry name" value="MAGNESIUM-CHELATASE SUBUNIT CHLI"/>
    <property type="match status" value="1"/>
</dbReference>
<dbReference type="GO" id="GO:0003677">
    <property type="term" value="F:DNA binding"/>
    <property type="evidence" value="ECO:0007669"/>
    <property type="project" value="InterPro"/>
</dbReference>
<dbReference type="SUPFAM" id="SSF52540">
    <property type="entry name" value="P-loop containing nucleoside triphosphate hydrolases"/>
    <property type="match status" value="1"/>
</dbReference>
<dbReference type="AlphaFoldDB" id="A0A538SXJ1"/>
<gene>
    <name evidence="6" type="ORF">E6K74_01075</name>
    <name evidence="7" type="ORF">E6K77_09850</name>
</gene>
<name>A0A538SXJ1_UNCEI</name>
<evidence type="ECO:0000256" key="4">
    <source>
        <dbReference type="SAM" id="MobiDB-lite"/>
    </source>
</evidence>
<feature type="compositionally biased region" description="Basic and acidic residues" evidence="4">
    <location>
        <begin position="165"/>
        <end position="174"/>
    </location>
</feature>
<dbReference type="Proteomes" id="UP000317366">
    <property type="component" value="Unassembled WGS sequence"/>
</dbReference>
<sequence>MLARVTSCATQGIHGLFVEVEADLGTGLPTFSIVGLPDAAVRESRERVLAAFRNCGFEFPARKITVNLAPAHVRKEGARFDLPIAVALLLASGQVPRGSLADGVFVGELALDGTLRGVRGILAVMAAAKREGRGPVWIPRENAREAAAIGGISCRTLGSLRELRGDDAADDGERGGWNTRGEYPDHAPGAEASAPLLPDLAEVRGQAVARRALEVAAAGGHNILFIGPPGSGKTMLASRLPGILPPLAREEAVEVSTIHSVAGRLPPGSGLILEPPFRSPHHTISDAGLVGGGRGPFPGEVSLAHRGVLFLDELPEFHRNALEALRQPLEEGYVSIARVGGTTVFPAAFSLVAAMNPCPCGFRGDARHSCRCPLDSVTRYWSKVSGPILDRIDLILEVPAVPMDDLFARETGEPSAAVRERVVRARSAAAARSPCDARNAALTARELGRVAPLDTNSRLLLRRAAETYRITARGVIRVRRVARTIADLAGSGTVRAEHVAEALQYRMPSSV</sequence>
<dbReference type="InterPro" id="IPR004482">
    <property type="entry name" value="Mg_chelat-rel"/>
</dbReference>
<dbReference type="Pfam" id="PF01078">
    <property type="entry name" value="Mg_chelatase"/>
    <property type="match status" value="1"/>
</dbReference>
<feature type="domain" description="AAA+ ATPase" evidence="5">
    <location>
        <begin position="219"/>
        <end position="402"/>
    </location>
</feature>
<dbReference type="InterPro" id="IPR025158">
    <property type="entry name" value="Mg_chelat-rel_C"/>
</dbReference>
<dbReference type="PRINTS" id="PR01657">
    <property type="entry name" value="MCMFAMILY"/>
</dbReference>
<dbReference type="InterPro" id="IPR001208">
    <property type="entry name" value="MCM_dom"/>
</dbReference>
<dbReference type="PANTHER" id="PTHR32039:SF7">
    <property type="entry name" value="COMPETENCE PROTEIN COMM"/>
    <property type="match status" value="1"/>
</dbReference>
<dbReference type="Proteomes" id="UP000319829">
    <property type="component" value="Unassembled WGS sequence"/>
</dbReference>
<dbReference type="SUPFAM" id="SSF54211">
    <property type="entry name" value="Ribosomal protein S5 domain 2-like"/>
    <property type="match status" value="1"/>
</dbReference>
<comment type="similarity">
    <text evidence="1">Belongs to the Mg-chelatase subunits D/I family. ComM subfamily.</text>
</comment>
<comment type="caution">
    <text evidence="6">The sequence shown here is derived from an EMBL/GenBank/DDBJ whole genome shotgun (WGS) entry which is preliminary data.</text>
</comment>
<dbReference type="InterPro" id="IPR000523">
    <property type="entry name" value="Mg_chelatse_chII-like_cat_dom"/>
</dbReference>
<dbReference type="InterPro" id="IPR020568">
    <property type="entry name" value="Ribosomal_Su5_D2-typ_SF"/>
</dbReference>
<dbReference type="Pfam" id="PF13541">
    <property type="entry name" value="ChlI"/>
    <property type="match status" value="1"/>
</dbReference>
<evidence type="ECO:0000313" key="7">
    <source>
        <dbReference type="EMBL" id="TMQ61622.1"/>
    </source>
</evidence>
<reference evidence="8 9" key="1">
    <citation type="journal article" date="2019" name="Nat. Microbiol.">
        <title>Mediterranean grassland soil C-N compound turnover is dependent on rainfall and depth, and is mediated by genomically divergent microorganisms.</title>
        <authorList>
            <person name="Diamond S."/>
            <person name="Andeer P.F."/>
            <person name="Li Z."/>
            <person name="Crits-Christoph A."/>
            <person name="Burstein D."/>
            <person name="Anantharaman K."/>
            <person name="Lane K.R."/>
            <person name="Thomas B.C."/>
            <person name="Pan C."/>
            <person name="Northen T.R."/>
            <person name="Banfield J.F."/>
        </authorList>
    </citation>
    <scope>NUCLEOTIDE SEQUENCE [LARGE SCALE GENOMIC DNA]</scope>
    <source>
        <strain evidence="6">WS_4</strain>
        <strain evidence="7">WS_7</strain>
    </source>
</reference>